<evidence type="ECO:0000256" key="3">
    <source>
        <dbReference type="ARBA" id="ARBA00004742"/>
    </source>
</evidence>
<proteinExistence type="inferred from homology"/>
<evidence type="ECO:0000256" key="12">
    <source>
        <dbReference type="ARBA" id="ARBA00022842"/>
    </source>
</evidence>
<comment type="cofactor">
    <cofactor evidence="1">
        <name>Mg(2+)</name>
        <dbReference type="ChEBI" id="CHEBI:18420"/>
    </cofactor>
</comment>
<evidence type="ECO:0000256" key="2">
    <source>
        <dbReference type="ARBA" id="ARBA00002988"/>
    </source>
</evidence>
<dbReference type="InterPro" id="IPR013815">
    <property type="entry name" value="ATP_grasp_subdomain_1"/>
</dbReference>
<evidence type="ECO:0000256" key="14">
    <source>
        <dbReference type="ARBA" id="ARBA00047700"/>
    </source>
</evidence>
<keyword evidence="11" id="KW-0067">ATP-binding</keyword>
<keyword evidence="18" id="KW-0670">Pyruvate</keyword>
<keyword evidence="7" id="KW-0808">Transferase</keyword>
<evidence type="ECO:0000256" key="9">
    <source>
        <dbReference type="ARBA" id="ARBA00022741"/>
    </source>
</evidence>
<evidence type="ECO:0000256" key="6">
    <source>
        <dbReference type="ARBA" id="ARBA00021623"/>
    </source>
</evidence>
<evidence type="ECO:0000259" key="17">
    <source>
        <dbReference type="Pfam" id="PF01326"/>
    </source>
</evidence>
<feature type="domain" description="PEP-utilising enzyme mobile" evidence="16">
    <location>
        <begin position="485"/>
        <end position="553"/>
    </location>
</feature>
<dbReference type="EMBL" id="CP039543">
    <property type="protein sequence ID" value="QJT09713.1"/>
    <property type="molecule type" value="Genomic_DNA"/>
</dbReference>
<evidence type="ECO:0000259" key="16">
    <source>
        <dbReference type="Pfam" id="PF00391"/>
    </source>
</evidence>
<dbReference type="Gene3D" id="3.50.30.10">
    <property type="entry name" value="Phosphohistidine domain"/>
    <property type="match status" value="1"/>
</dbReference>
<name>A0ABX6NI22_9BACT</name>
<gene>
    <name evidence="18" type="ORF">E8L03_12545</name>
</gene>
<dbReference type="Gene3D" id="3.30.1490.20">
    <property type="entry name" value="ATP-grasp fold, A domain"/>
    <property type="match status" value="1"/>
</dbReference>
<dbReference type="Pfam" id="PF01326">
    <property type="entry name" value="PPDK_N"/>
    <property type="match status" value="1"/>
</dbReference>
<dbReference type="Gene3D" id="3.30.470.20">
    <property type="entry name" value="ATP-grasp fold, B domain"/>
    <property type="match status" value="1"/>
</dbReference>
<evidence type="ECO:0000256" key="11">
    <source>
        <dbReference type="ARBA" id="ARBA00022840"/>
    </source>
</evidence>
<evidence type="ECO:0000256" key="8">
    <source>
        <dbReference type="ARBA" id="ARBA00022723"/>
    </source>
</evidence>
<keyword evidence="12" id="KW-0460">Magnesium</keyword>
<keyword evidence="9" id="KW-0547">Nucleotide-binding</keyword>
<evidence type="ECO:0000256" key="15">
    <source>
        <dbReference type="SAM" id="MobiDB-lite"/>
    </source>
</evidence>
<dbReference type="PANTHER" id="PTHR43030:SF1">
    <property type="entry name" value="PHOSPHOENOLPYRUVATE SYNTHASE"/>
    <property type="match status" value="1"/>
</dbReference>
<dbReference type="InterPro" id="IPR008279">
    <property type="entry name" value="PEP-util_enz_mobile_dom"/>
</dbReference>
<comment type="function">
    <text evidence="2">Catalyzes the phosphorylation of pyruvate to phosphoenolpyruvate.</text>
</comment>
<dbReference type="SUPFAM" id="SSF52009">
    <property type="entry name" value="Phosphohistidine domain"/>
    <property type="match status" value="1"/>
</dbReference>
<comment type="catalytic activity">
    <reaction evidence="14">
        <text>pyruvate + ATP + H2O = phosphoenolpyruvate + AMP + phosphate + 2 H(+)</text>
        <dbReference type="Rhea" id="RHEA:11364"/>
        <dbReference type="ChEBI" id="CHEBI:15361"/>
        <dbReference type="ChEBI" id="CHEBI:15377"/>
        <dbReference type="ChEBI" id="CHEBI:15378"/>
        <dbReference type="ChEBI" id="CHEBI:30616"/>
        <dbReference type="ChEBI" id="CHEBI:43474"/>
        <dbReference type="ChEBI" id="CHEBI:58702"/>
        <dbReference type="ChEBI" id="CHEBI:456215"/>
        <dbReference type="EC" id="2.7.9.2"/>
    </reaction>
</comment>
<comment type="pathway">
    <text evidence="3">Carbohydrate biosynthesis; gluconeogenesis.</text>
</comment>
<evidence type="ECO:0000256" key="7">
    <source>
        <dbReference type="ARBA" id="ARBA00022679"/>
    </source>
</evidence>
<evidence type="ECO:0000256" key="13">
    <source>
        <dbReference type="ARBA" id="ARBA00033470"/>
    </source>
</evidence>
<keyword evidence="10" id="KW-0418">Kinase</keyword>
<dbReference type="InterPro" id="IPR036637">
    <property type="entry name" value="Phosphohistidine_dom_sf"/>
</dbReference>
<evidence type="ECO:0000256" key="10">
    <source>
        <dbReference type="ARBA" id="ARBA00022777"/>
    </source>
</evidence>
<evidence type="ECO:0000256" key="5">
    <source>
        <dbReference type="ARBA" id="ARBA00011996"/>
    </source>
</evidence>
<evidence type="ECO:0000313" key="18">
    <source>
        <dbReference type="EMBL" id="QJT09713.1"/>
    </source>
</evidence>
<dbReference type="Pfam" id="PF00391">
    <property type="entry name" value="PEP-utilizers"/>
    <property type="match status" value="1"/>
</dbReference>
<dbReference type="EC" id="2.7.9.2" evidence="5"/>
<feature type="region of interest" description="Disordered" evidence="15">
    <location>
        <begin position="849"/>
        <end position="868"/>
    </location>
</feature>
<dbReference type="PANTHER" id="PTHR43030">
    <property type="entry name" value="PHOSPHOENOLPYRUVATE SYNTHASE"/>
    <property type="match status" value="1"/>
</dbReference>
<keyword evidence="8" id="KW-0479">Metal-binding</keyword>
<evidence type="ECO:0000256" key="4">
    <source>
        <dbReference type="ARBA" id="ARBA00007837"/>
    </source>
</evidence>
<dbReference type="Proteomes" id="UP000503251">
    <property type="component" value="Chromosome"/>
</dbReference>
<protein>
    <recommendedName>
        <fullName evidence="6">Phosphoenolpyruvate synthase</fullName>
        <ecNumber evidence="5">2.7.9.2</ecNumber>
    </recommendedName>
    <alternativeName>
        <fullName evidence="13">Pyruvate, water dikinase</fullName>
    </alternativeName>
</protein>
<comment type="similarity">
    <text evidence="4">Belongs to the PEP-utilizing enzyme family.</text>
</comment>
<feature type="domain" description="Pyruvate phosphate dikinase AMP/ATP-binding" evidence="17">
    <location>
        <begin position="128"/>
        <end position="437"/>
    </location>
</feature>
<evidence type="ECO:0000256" key="1">
    <source>
        <dbReference type="ARBA" id="ARBA00001946"/>
    </source>
</evidence>
<reference evidence="18 19" key="1">
    <citation type="submission" date="2019-04" db="EMBL/GenBank/DDBJ databases">
        <title>Isolation and culture of sulfate reducing bacteria from the cold seep of the South China Sea.</title>
        <authorList>
            <person name="Sun C."/>
            <person name="Liu R."/>
        </authorList>
    </citation>
    <scope>NUCLEOTIDE SEQUENCE [LARGE SCALE GENOMIC DNA]</scope>
    <source>
        <strain evidence="18 19">CS1</strain>
    </source>
</reference>
<keyword evidence="19" id="KW-1185">Reference proteome</keyword>
<dbReference type="InterPro" id="IPR002192">
    <property type="entry name" value="PPDK_AMP/ATP-bd"/>
</dbReference>
<organism evidence="18 19">
    <name type="scientific">Oceanidesulfovibrio marinus</name>
    <dbReference type="NCBI Taxonomy" id="370038"/>
    <lineage>
        <taxon>Bacteria</taxon>
        <taxon>Pseudomonadati</taxon>
        <taxon>Thermodesulfobacteriota</taxon>
        <taxon>Desulfovibrionia</taxon>
        <taxon>Desulfovibrionales</taxon>
        <taxon>Desulfovibrionaceae</taxon>
        <taxon>Oceanidesulfovibrio</taxon>
    </lineage>
</organism>
<accession>A0ABX6NI22</accession>
<dbReference type="SUPFAM" id="SSF56059">
    <property type="entry name" value="Glutathione synthetase ATP-binding domain-like"/>
    <property type="match status" value="1"/>
</dbReference>
<sequence length="868" mass="97480">MHVNLLNVLAFWRPKKPPVSFTTLFRKFKGLIERNNRILELMGDMGDKLGGEYVFDKQYILSSCEQLEDLVFKLISDLSVLNQDKNVELFKAYERIRHAIHEELSGRHAFDQVSLTIPLESLDQGTVDAAGSKLNNLGIIRNTLGHRVPDGFVATTKAFFAFLDHNGLRRTIHEAVTAWDGKDEAAFDQMCVEIREKILKADIPKPLAADIMGEADALVSRLRREGDKGPHLFAVRSSAWGEDEESSFAGQYESELGIRQEGLLDAYKMVVAGAYSPQAWRYRIIKGFHEEELAMGVGFQLMIAAECSGTLQTYPADPSQKEVMVVNCTPGLGAPLMGGVIKSDTFYIERLAPFAVRSTHTEIKDQLLELNPEGGTVWKNLSQDEGKTPCISKEQLVQLARAGLDIESFLKRPVEAEWCYDADGELYILQARPIRFELQADTLPPPPAPDVEDTLMAGQGIIVQQGVASGKVFVVENDEDLHDFPYGAILVSHFTSPRFSRIMSHARGIITDIGSPAGHMATIAREHRVPTIVNAGDATTRLQTGEEITLDAGNNVVYRGIVPGLRRYELTSQCVFEESYEYRLLRRLLKRITPLHLVDPKSDDFRPSNCTTFHDITRYIHEKAVSELIQLSERRELHETKPRRLNLHMSLGLTVIDVEDGMCKTDEDLELKHVLSVPLKSLLDGMCQPGMWCTRPVSVDLSSFMSSFTRTFSVAATSRIGRNLAVVSKEYLNLHLQLGYHYNIIDAFLSESENDNYIYFRFLGGVTDIERRSRRASFIAEVLERFDFRVEVRGDLVVGRIKKISLARGIEKMNMLGGLVGYTRQLDVVLQSDEDVQDHLAVFMQQISNGPGEQDEQGQRESSNTYTG</sequence>
<dbReference type="InterPro" id="IPR006319">
    <property type="entry name" value="PEP_synth"/>
</dbReference>
<evidence type="ECO:0000313" key="19">
    <source>
        <dbReference type="Proteomes" id="UP000503251"/>
    </source>
</evidence>